<keyword evidence="2" id="KW-1185">Reference proteome</keyword>
<sequence length="326" mass="36062">MPDLLDPAGDRGLDEAYAYCAALTAEHGRTYDLAARLLPAPQRRAVQALYGFARHVDDIVDVTAVHDPRAAIRGVDEAHTRMHAALAGDPGPADETGLVVRALADTVARYRIPIDHLDAFVHSMRMDVPGTPGFRPVHRDMAELREYMYGSAAVIGLELLPVLGVDDPDAPPAAVALGEAFQLTNFIRDVGEDLDRGRIYLPLDLWEPFGVDVELLHRCRRTGEVDVRVRRALAHAVALTRAEYRTAEPGLELLPDRIRPAIRTAFVLYGRILDEVERSGFRVFDRRVRVPRRTRVAVMLGQYAAGTLRGGSRRGASRRDRQKASA</sequence>
<accession>A0ACD4DBY5</accession>
<dbReference type="EMBL" id="CP107551">
    <property type="protein sequence ID" value="UYP17478.1"/>
    <property type="molecule type" value="Genomic_DNA"/>
</dbReference>
<dbReference type="Proteomes" id="UP001156484">
    <property type="component" value="Chromosome"/>
</dbReference>
<reference evidence="1" key="1">
    <citation type="submission" date="2022-10" db="EMBL/GenBank/DDBJ databases">
        <title>Rhodococcus ferula Z13 complete genome.</title>
        <authorList>
            <person name="Long X."/>
            <person name="Zang M."/>
        </authorList>
    </citation>
    <scope>NUCLEOTIDE SEQUENCE</scope>
    <source>
        <strain evidence="1">Z13</strain>
    </source>
</reference>
<proteinExistence type="predicted"/>
<evidence type="ECO:0000313" key="2">
    <source>
        <dbReference type="Proteomes" id="UP001156484"/>
    </source>
</evidence>
<evidence type="ECO:0000313" key="1">
    <source>
        <dbReference type="EMBL" id="UYP17478.1"/>
    </source>
</evidence>
<protein>
    <submittedName>
        <fullName evidence="1">Phytoene/squalene synthase family protein</fullName>
    </submittedName>
</protein>
<organism evidence="1 2">
    <name type="scientific">Rhodococcus sacchari</name>
    <dbReference type="NCBI Taxonomy" id="2962047"/>
    <lineage>
        <taxon>Bacteria</taxon>
        <taxon>Bacillati</taxon>
        <taxon>Actinomycetota</taxon>
        <taxon>Actinomycetes</taxon>
        <taxon>Mycobacteriales</taxon>
        <taxon>Nocardiaceae</taxon>
        <taxon>Rhodococcus</taxon>
    </lineage>
</organism>
<gene>
    <name evidence="1" type="ORF">OED52_12285</name>
</gene>
<name>A0ACD4DBY5_9NOCA</name>